<evidence type="ECO:0000313" key="2">
    <source>
        <dbReference type="Proteomes" id="UP000054324"/>
    </source>
</evidence>
<dbReference type="RefSeq" id="XP_009172950.1">
    <property type="nucleotide sequence ID" value="XM_009174686.1"/>
</dbReference>
<dbReference type="GeneID" id="20322965"/>
<keyword evidence="2" id="KW-1185">Reference proteome</keyword>
<organism evidence="1 2">
    <name type="scientific">Opisthorchis viverrini</name>
    <name type="common">Southeast Asian liver fluke</name>
    <dbReference type="NCBI Taxonomy" id="6198"/>
    <lineage>
        <taxon>Eukaryota</taxon>
        <taxon>Metazoa</taxon>
        <taxon>Spiralia</taxon>
        <taxon>Lophotrochozoa</taxon>
        <taxon>Platyhelminthes</taxon>
        <taxon>Trematoda</taxon>
        <taxon>Digenea</taxon>
        <taxon>Opisthorchiida</taxon>
        <taxon>Opisthorchiata</taxon>
        <taxon>Opisthorchiidae</taxon>
        <taxon>Opisthorchis</taxon>
    </lineage>
</organism>
<name>A0A074ZCH4_OPIVI</name>
<dbReference type="AlphaFoldDB" id="A0A074ZCH4"/>
<evidence type="ECO:0000313" key="1">
    <source>
        <dbReference type="EMBL" id="KER23302.1"/>
    </source>
</evidence>
<sequence>MSPRLMMKRLQSNCQARRTDQQLNFQYSNRFSFSRNYISNHSPEQFSIPNLWRFVGAGRNKETETARNIIRHQLVVDQVAVDLFAELGNWLANVSSPYEVTSSVRSLVGTSSWPACVYVAFKGYLLSSDVIGAVTYLLY</sequence>
<proteinExistence type="predicted"/>
<protein>
    <submittedName>
        <fullName evidence="1">Uncharacterized protein</fullName>
    </submittedName>
</protein>
<accession>A0A074ZCH4</accession>
<dbReference type="CTD" id="20322965"/>
<reference evidence="1 2" key="1">
    <citation type="submission" date="2013-11" db="EMBL/GenBank/DDBJ databases">
        <title>Opisthorchis viverrini - life in the bile duct.</title>
        <authorList>
            <person name="Young N.D."/>
            <person name="Nagarajan N."/>
            <person name="Lin S.J."/>
            <person name="Korhonen P.K."/>
            <person name="Jex A.R."/>
            <person name="Hall R.S."/>
            <person name="Safavi-Hemami H."/>
            <person name="Kaewkong W."/>
            <person name="Bertrand D."/>
            <person name="Gao S."/>
            <person name="Seet Q."/>
            <person name="Wongkham S."/>
            <person name="Teh B.T."/>
            <person name="Wongkham C."/>
            <person name="Intapan P.M."/>
            <person name="Maleewong W."/>
            <person name="Yang X."/>
            <person name="Hu M."/>
            <person name="Wang Z."/>
            <person name="Hofmann A."/>
            <person name="Sternberg P.W."/>
            <person name="Tan P."/>
            <person name="Wang J."/>
            <person name="Gasser R.B."/>
        </authorList>
    </citation>
    <scope>NUCLEOTIDE SEQUENCE [LARGE SCALE GENOMIC DNA]</scope>
</reference>
<dbReference type="Proteomes" id="UP000054324">
    <property type="component" value="Unassembled WGS sequence"/>
</dbReference>
<dbReference type="OrthoDB" id="10467270at2759"/>
<dbReference type="KEGG" id="ovi:T265_08786"/>
<gene>
    <name evidence="1" type="ORF">T265_08786</name>
</gene>
<dbReference type="EMBL" id="KL596855">
    <property type="protein sequence ID" value="KER23302.1"/>
    <property type="molecule type" value="Genomic_DNA"/>
</dbReference>